<organism evidence="1 2">
    <name type="scientific">Salmonella enterica subsp. enterica serovar Infantis str. SARB27</name>
    <dbReference type="NCBI Taxonomy" id="596155"/>
    <lineage>
        <taxon>Bacteria</taxon>
        <taxon>Pseudomonadati</taxon>
        <taxon>Pseudomonadota</taxon>
        <taxon>Gammaproteobacteria</taxon>
        <taxon>Enterobacterales</taxon>
        <taxon>Enterobacteriaceae</taxon>
        <taxon>Salmonella</taxon>
    </lineage>
</organism>
<accession>A0A6C8GDV7</accession>
<comment type="caution">
    <text evidence="1">The sequence shown here is derived from an EMBL/GenBank/DDBJ whole genome shotgun (WGS) entry which is preliminary data.</text>
</comment>
<dbReference type="EMBL" id="AFYI01000001">
    <property type="protein sequence ID" value="EHB43773.1"/>
    <property type="molecule type" value="Genomic_DNA"/>
</dbReference>
<dbReference type="Proteomes" id="UP000004564">
    <property type="component" value="Chromosome"/>
</dbReference>
<reference evidence="1 2" key="1">
    <citation type="submission" date="2011-09" db="EMBL/GenBank/DDBJ databases">
        <authorList>
            <person name="McClelland M."/>
            <person name="Clifton S."/>
            <person name="Porwollik S."/>
            <person name="Cheng P."/>
            <person name="Wollam A."/>
            <person name="Wang C."/>
            <person name="Pepin K."/>
            <person name="Bhonagiri V."/>
            <person name="Fulton R."/>
            <person name="Fulton L.F."/>
            <person name="Delehaunty K."/>
            <person name="Fronick C."/>
            <person name="O'Laughlin M."/>
            <person name="Godfrey J."/>
            <person name="Waligorski J."/>
            <person name="Appelbaum E."/>
            <person name="Farmer C."/>
            <person name="Strong C."/>
            <person name="Tomlinson C."/>
            <person name="Hou S."/>
            <person name="Minx P."/>
            <person name="Warren W."/>
            <person name="Wilson R.K."/>
        </authorList>
    </citation>
    <scope>NUCLEOTIDE SEQUENCE [LARGE SCALE GENOMIC DNA]</scope>
    <source>
        <strain evidence="2">SARB 27</strain>
    </source>
</reference>
<evidence type="ECO:0000313" key="1">
    <source>
        <dbReference type="EMBL" id="EHB43773.1"/>
    </source>
</evidence>
<sequence length="51" mass="6076">MKQCKFAYPWISGKRRHSEVKPDKSQLKEGVFYVILHIIRKLSYLIGKKIN</sequence>
<name>A0A6C8GDV7_SALIN</name>
<proteinExistence type="predicted"/>
<protein>
    <submittedName>
        <fullName evidence="1">Uncharacterized protein</fullName>
    </submittedName>
</protein>
<evidence type="ECO:0000313" key="2">
    <source>
        <dbReference type="Proteomes" id="UP000004564"/>
    </source>
</evidence>
<gene>
    <name evidence="1" type="ORF">SEENIN0B_00067</name>
</gene>
<dbReference type="AlphaFoldDB" id="A0A6C8GDV7"/>